<dbReference type="Gene3D" id="3.40.50.2300">
    <property type="match status" value="1"/>
</dbReference>
<organism evidence="2 3">
    <name type="scientific">Catellatospora citrea</name>
    <dbReference type="NCBI Taxonomy" id="53366"/>
    <lineage>
        <taxon>Bacteria</taxon>
        <taxon>Bacillati</taxon>
        <taxon>Actinomycetota</taxon>
        <taxon>Actinomycetes</taxon>
        <taxon>Micromonosporales</taxon>
        <taxon>Micromonosporaceae</taxon>
        <taxon>Catellatospora</taxon>
    </lineage>
</organism>
<keyword evidence="1" id="KW-0472">Membrane</keyword>
<dbReference type="RefSeq" id="WP_120315480.1">
    <property type="nucleotide sequence ID" value="NZ_BONH01000034.1"/>
</dbReference>
<accession>A0A8J3KD54</accession>
<evidence type="ECO:0000313" key="2">
    <source>
        <dbReference type="EMBL" id="GIG01017.1"/>
    </source>
</evidence>
<dbReference type="Proteomes" id="UP000659904">
    <property type="component" value="Unassembled WGS sequence"/>
</dbReference>
<keyword evidence="1" id="KW-1133">Transmembrane helix</keyword>
<keyword evidence="3" id="KW-1185">Reference proteome</keyword>
<dbReference type="AlphaFoldDB" id="A0A8J3KD54"/>
<keyword evidence="1" id="KW-0812">Transmembrane</keyword>
<comment type="caution">
    <text evidence="2">The sequence shown here is derived from an EMBL/GenBank/DDBJ whole genome shotgun (WGS) entry which is preliminary data.</text>
</comment>
<evidence type="ECO:0000313" key="3">
    <source>
        <dbReference type="Proteomes" id="UP000659904"/>
    </source>
</evidence>
<gene>
    <name evidence="2" type="ORF">Cci01nite_61100</name>
</gene>
<sequence length="162" mass="16944">MKSVLDKWWIGWAAAVAVVLCSFLWLWLRPPATEPDRQRDYLASSVCLLTGADGVRGTQATPVWAGMQHASQATLVKVSHVAISGDETVDNAATFLAGMAQGRCDLLLAVGEVPTQAVLSTAAKFPGTRFVVVGVPGAGPVRAVGGDAAAVRELVEQFADGQ</sequence>
<name>A0A8J3KD54_9ACTN</name>
<feature type="transmembrane region" description="Helical" evidence="1">
    <location>
        <begin position="9"/>
        <end position="28"/>
    </location>
</feature>
<proteinExistence type="predicted"/>
<evidence type="ECO:0000256" key="1">
    <source>
        <dbReference type="SAM" id="Phobius"/>
    </source>
</evidence>
<dbReference type="EMBL" id="BONH01000034">
    <property type="protein sequence ID" value="GIG01017.1"/>
    <property type="molecule type" value="Genomic_DNA"/>
</dbReference>
<reference evidence="2 3" key="1">
    <citation type="submission" date="2021-01" db="EMBL/GenBank/DDBJ databases">
        <title>Whole genome shotgun sequence of Catellatospora citrea NBRC 14495.</title>
        <authorList>
            <person name="Komaki H."/>
            <person name="Tamura T."/>
        </authorList>
    </citation>
    <scope>NUCLEOTIDE SEQUENCE [LARGE SCALE GENOMIC DNA]</scope>
    <source>
        <strain evidence="2 3">NBRC 14495</strain>
    </source>
</reference>
<protein>
    <submittedName>
        <fullName evidence="2">Uncharacterized protein</fullName>
    </submittedName>
</protein>